<dbReference type="InterPro" id="IPR057929">
    <property type="entry name" value="RamC_N"/>
</dbReference>
<keyword evidence="5 10" id="KW-0418">Kinase</keyword>
<evidence type="ECO:0000256" key="6">
    <source>
        <dbReference type="ARBA" id="ARBA00022840"/>
    </source>
</evidence>
<proteinExistence type="predicted"/>
<evidence type="ECO:0000256" key="2">
    <source>
        <dbReference type="ARBA" id="ARBA00022527"/>
    </source>
</evidence>
<comment type="catalytic activity">
    <reaction evidence="8">
        <text>L-seryl-[protein] + ATP = O-phospho-L-seryl-[protein] + ADP + H(+)</text>
        <dbReference type="Rhea" id="RHEA:17989"/>
        <dbReference type="Rhea" id="RHEA-COMP:9863"/>
        <dbReference type="Rhea" id="RHEA-COMP:11604"/>
        <dbReference type="ChEBI" id="CHEBI:15378"/>
        <dbReference type="ChEBI" id="CHEBI:29999"/>
        <dbReference type="ChEBI" id="CHEBI:30616"/>
        <dbReference type="ChEBI" id="CHEBI:83421"/>
        <dbReference type="ChEBI" id="CHEBI:456216"/>
        <dbReference type="EC" id="2.7.11.1"/>
    </reaction>
</comment>
<dbReference type="Gene3D" id="1.50.10.20">
    <property type="match status" value="1"/>
</dbReference>
<reference evidence="11" key="1">
    <citation type="submission" date="2016-10" db="EMBL/GenBank/DDBJ databases">
        <authorList>
            <person name="Varghese N."/>
            <person name="Submissions S."/>
        </authorList>
    </citation>
    <scope>NUCLEOTIDE SEQUENCE [LARGE SCALE GENOMIC DNA]</scope>
    <source>
        <strain evidence="11">DSM 44654</strain>
    </source>
</reference>
<dbReference type="InterPro" id="IPR012341">
    <property type="entry name" value="6hp_glycosidase-like_sf"/>
</dbReference>
<dbReference type="Gene3D" id="1.10.510.10">
    <property type="entry name" value="Transferase(Phosphotransferase) domain 1"/>
    <property type="match status" value="1"/>
</dbReference>
<evidence type="ECO:0000256" key="7">
    <source>
        <dbReference type="ARBA" id="ARBA00047899"/>
    </source>
</evidence>
<dbReference type="SMART" id="SM00220">
    <property type="entry name" value="S_TKc"/>
    <property type="match status" value="1"/>
</dbReference>
<dbReference type="SMART" id="SM01260">
    <property type="entry name" value="LANC_like"/>
    <property type="match status" value="1"/>
</dbReference>
<evidence type="ECO:0000256" key="5">
    <source>
        <dbReference type="ARBA" id="ARBA00022777"/>
    </source>
</evidence>
<evidence type="ECO:0000256" key="3">
    <source>
        <dbReference type="ARBA" id="ARBA00022679"/>
    </source>
</evidence>
<dbReference type="NCBIfam" id="NF038151">
    <property type="entry name" value="lanthi_synth_III"/>
    <property type="match status" value="1"/>
</dbReference>
<keyword evidence="2" id="KW-0723">Serine/threonine-protein kinase</keyword>
<organism evidence="10 11">
    <name type="scientific">Amycolatopsis pretoriensis</name>
    <dbReference type="NCBI Taxonomy" id="218821"/>
    <lineage>
        <taxon>Bacteria</taxon>
        <taxon>Bacillati</taxon>
        <taxon>Actinomycetota</taxon>
        <taxon>Actinomycetes</taxon>
        <taxon>Pseudonocardiales</taxon>
        <taxon>Pseudonocardiaceae</taxon>
        <taxon>Amycolatopsis</taxon>
    </lineage>
</organism>
<dbReference type="PROSITE" id="PS00018">
    <property type="entry name" value="EF_HAND_1"/>
    <property type="match status" value="1"/>
</dbReference>
<dbReference type="InterPro" id="IPR053524">
    <property type="entry name" value="Aerial_hyphae_peptide-synth"/>
</dbReference>
<accession>A0A1H5R089</accession>
<evidence type="ECO:0000313" key="10">
    <source>
        <dbReference type="EMBL" id="SEF30847.1"/>
    </source>
</evidence>
<evidence type="ECO:0000256" key="8">
    <source>
        <dbReference type="ARBA" id="ARBA00048679"/>
    </source>
</evidence>
<dbReference type="Pfam" id="PF25816">
    <property type="entry name" value="RamC_N"/>
    <property type="match status" value="1"/>
</dbReference>
<evidence type="ECO:0000256" key="4">
    <source>
        <dbReference type="ARBA" id="ARBA00022741"/>
    </source>
</evidence>
<protein>
    <recommendedName>
        <fullName evidence="1">non-specific serine/threonine protein kinase</fullName>
        <ecNumber evidence="1">2.7.11.1</ecNumber>
    </recommendedName>
</protein>
<dbReference type="InterPro" id="IPR058053">
    <property type="entry name" value="RamC_C"/>
</dbReference>
<dbReference type="GO" id="GO:0005524">
    <property type="term" value="F:ATP binding"/>
    <property type="evidence" value="ECO:0007669"/>
    <property type="project" value="UniProtKB-KW"/>
</dbReference>
<sequence>MGEYSSSRSRGAPGEHTKGYLPMDLRYEAYCFADPLFYDEQQEIGAPVDDFAQALPMPAEGWITADRGVWRALSPAGRRLPGQGWKIHVSAGLDNARRVLVQVHEYCIEHLISYKHLRSPMILLARNSKYAPRDGSAKLITIYPADEDELERVLEDLADRLEGEHGAYILSDLRYGDGPLYVRYGGFAEQWVEHDGNRVLAIRKPDGTLVPDKREPTFSVPDWVKIPACLQSSVAARKSGDPDQFPYRVTRSLHFSNGGGVYLADPKAGGEEVVLKEARPHAGLDKARIDAVERLRREHEVLDRLADVPGVPRVFEHFTVWEHHYLAMEYMPGNSLGNWLARNYPLTRRGTTDADLTAYAKRALDVVARVERTVEAIHARGIVFGDLHPLNILIDEDDDGRISLIDFEMAFDVESGDRPALGAPGFRAPADRTGFEIDEHAIAALRLWLFLPLSQLMELAPSKLRGIADFAERRFALPTGYADAAVAVLAPRDVPAEPAPVHTELDQAKPDWPLVRKQIAEAILASATPERQDRLFPGDIEQFRVGGACFGVGAAGVLHALDVIGAGRFPEHERWLIDSVRREPPTRPGFFDGSYGIAYVLETFGHHAEATKLLASSARLVEQTTDHALEGGLAGIGLTMLHFATVRQDNEFGRQALTTAVRLAEALETAAPPGNFARAGLLSGWSGPALLFIRLFERTGEPAWLSFADQALCRDLEECVESDDGSLQVRDGAARTLPYAGIGSSGILLVAEQLARHRPDAEACESLPGLRESCRGEFVIHPGLLFGRCGLAVALSMDPDPSQPIRAAIDLHLARLAWYAVPFKGGLAFPGNQLLRLSMDVKTGSAGILLALAALLDGKEVLPFLGGTPSPQTTGR</sequence>
<dbReference type="EC" id="2.7.11.1" evidence="1"/>
<dbReference type="Proteomes" id="UP000198878">
    <property type="component" value="Unassembled WGS sequence"/>
</dbReference>
<dbReference type="InterPro" id="IPR018247">
    <property type="entry name" value="EF_Hand_1_Ca_BS"/>
</dbReference>
<dbReference type="PANTHER" id="PTHR24363">
    <property type="entry name" value="SERINE/THREONINE PROTEIN KINASE"/>
    <property type="match status" value="1"/>
</dbReference>
<keyword evidence="3" id="KW-0808">Transferase</keyword>
<dbReference type="Gene3D" id="1.50.10.10">
    <property type="match status" value="1"/>
</dbReference>
<dbReference type="SUPFAM" id="SSF158745">
    <property type="entry name" value="LanC-like"/>
    <property type="match status" value="1"/>
</dbReference>
<name>A0A1H5R089_9PSEU</name>
<dbReference type="GO" id="GO:0005975">
    <property type="term" value="P:carbohydrate metabolic process"/>
    <property type="evidence" value="ECO:0007669"/>
    <property type="project" value="InterPro"/>
</dbReference>
<dbReference type="Pfam" id="PF00069">
    <property type="entry name" value="Pkinase"/>
    <property type="match status" value="1"/>
</dbReference>
<dbReference type="STRING" id="218821.SAMN05421837_105408"/>
<dbReference type="SUPFAM" id="SSF56112">
    <property type="entry name" value="Protein kinase-like (PK-like)"/>
    <property type="match status" value="1"/>
</dbReference>
<keyword evidence="11" id="KW-1185">Reference proteome</keyword>
<evidence type="ECO:0000256" key="1">
    <source>
        <dbReference type="ARBA" id="ARBA00012513"/>
    </source>
</evidence>
<dbReference type="EMBL" id="FNUJ01000005">
    <property type="protein sequence ID" value="SEF30847.1"/>
    <property type="molecule type" value="Genomic_DNA"/>
</dbReference>
<dbReference type="GO" id="GO:0031179">
    <property type="term" value="P:peptide modification"/>
    <property type="evidence" value="ECO:0007669"/>
    <property type="project" value="InterPro"/>
</dbReference>
<dbReference type="PROSITE" id="PS50011">
    <property type="entry name" value="PROTEIN_KINASE_DOM"/>
    <property type="match status" value="1"/>
</dbReference>
<evidence type="ECO:0000313" key="11">
    <source>
        <dbReference type="Proteomes" id="UP000198878"/>
    </source>
</evidence>
<dbReference type="InterPro" id="IPR000719">
    <property type="entry name" value="Prot_kinase_dom"/>
</dbReference>
<keyword evidence="6" id="KW-0067">ATP-binding</keyword>
<dbReference type="InterPro" id="IPR011009">
    <property type="entry name" value="Kinase-like_dom_sf"/>
</dbReference>
<dbReference type="AlphaFoldDB" id="A0A1H5R089"/>
<dbReference type="InterPro" id="IPR007822">
    <property type="entry name" value="LANC-like"/>
</dbReference>
<keyword evidence="4" id="KW-0547">Nucleotide-binding</keyword>
<evidence type="ECO:0000259" key="9">
    <source>
        <dbReference type="PROSITE" id="PS50011"/>
    </source>
</evidence>
<dbReference type="GO" id="GO:0004674">
    <property type="term" value="F:protein serine/threonine kinase activity"/>
    <property type="evidence" value="ECO:0007669"/>
    <property type="project" value="UniProtKB-KW"/>
</dbReference>
<dbReference type="CDD" id="cd04791">
    <property type="entry name" value="LanC_SerThrkinase"/>
    <property type="match status" value="1"/>
</dbReference>
<comment type="catalytic activity">
    <reaction evidence="7">
        <text>L-threonyl-[protein] + ATP = O-phospho-L-threonyl-[protein] + ADP + H(+)</text>
        <dbReference type="Rhea" id="RHEA:46608"/>
        <dbReference type="Rhea" id="RHEA-COMP:11060"/>
        <dbReference type="Rhea" id="RHEA-COMP:11605"/>
        <dbReference type="ChEBI" id="CHEBI:15378"/>
        <dbReference type="ChEBI" id="CHEBI:30013"/>
        <dbReference type="ChEBI" id="CHEBI:30616"/>
        <dbReference type="ChEBI" id="CHEBI:61977"/>
        <dbReference type="ChEBI" id="CHEBI:456216"/>
        <dbReference type="EC" id="2.7.11.1"/>
    </reaction>
</comment>
<gene>
    <name evidence="10" type="ORF">SAMN05421837_105408</name>
</gene>
<feature type="domain" description="Protein kinase" evidence="9">
    <location>
        <begin position="247"/>
        <end position="600"/>
    </location>
</feature>
<dbReference type="PANTHER" id="PTHR24363:SF0">
    <property type="entry name" value="SERINE_THREONINE KINASE LIKE DOMAIN CONTAINING 1"/>
    <property type="match status" value="1"/>
</dbReference>